<name>A0ABS9KB32_9BACT</name>
<dbReference type="RefSeq" id="WP_237852882.1">
    <property type="nucleotide sequence ID" value="NZ_JAKLWS010000005.1"/>
</dbReference>
<keyword evidence="1" id="KW-1133">Transmembrane helix</keyword>
<reference evidence="3" key="2">
    <citation type="submission" date="2024-05" db="EMBL/GenBank/DDBJ databases">
        <title>Rhodohalobacter halophilus gen. nov., sp. nov., a moderately halophilic member of the family Balneolaceae.</title>
        <authorList>
            <person name="Xia J."/>
        </authorList>
    </citation>
    <scope>NUCLEOTIDE SEQUENCE</scope>
    <source>
        <strain evidence="3">WB101</strain>
    </source>
</reference>
<keyword evidence="4" id="KW-1185">Reference proteome</keyword>
<evidence type="ECO:0000259" key="2">
    <source>
        <dbReference type="Pfam" id="PF20303"/>
    </source>
</evidence>
<accession>A0ABS9KB32</accession>
<dbReference type="EMBL" id="JAKLWS010000005">
    <property type="protein sequence ID" value="MCG2588037.1"/>
    <property type="molecule type" value="Genomic_DNA"/>
</dbReference>
<proteinExistence type="predicted"/>
<dbReference type="InterPro" id="IPR046890">
    <property type="entry name" value="YLATT"/>
</dbReference>
<evidence type="ECO:0000313" key="4">
    <source>
        <dbReference type="Proteomes" id="UP001165366"/>
    </source>
</evidence>
<organism evidence="3 4">
    <name type="scientific">Rhodohalobacter sulfatireducens</name>
    <dbReference type="NCBI Taxonomy" id="2911366"/>
    <lineage>
        <taxon>Bacteria</taxon>
        <taxon>Pseudomonadati</taxon>
        <taxon>Balneolota</taxon>
        <taxon>Balneolia</taxon>
        <taxon>Balneolales</taxon>
        <taxon>Balneolaceae</taxon>
        <taxon>Rhodohalobacter</taxon>
    </lineage>
</organism>
<keyword evidence="1" id="KW-0812">Transmembrane</keyword>
<comment type="caution">
    <text evidence="3">The sequence shown here is derived from an EMBL/GenBank/DDBJ whole genome shotgun (WGS) entry which is preliminary data.</text>
</comment>
<dbReference type="Pfam" id="PF20303">
    <property type="entry name" value="YLATT"/>
    <property type="match status" value="1"/>
</dbReference>
<feature type="transmembrane region" description="Helical" evidence="1">
    <location>
        <begin position="20"/>
        <end position="43"/>
    </location>
</feature>
<protein>
    <recommendedName>
        <fullName evidence="2">YEATS-Like-Associating Three TM domain-containing protein</fullName>
    </recommendedName>
</protein>
<keyword evidence="1" id="KW-0472">Membrane</keyword>
<feature type="transmembrane region" description="Helical" evidence="1">
    <location>
        <begin position="59"/>
        <end position="79"/>
    </location>
</feature>
<dbReference type="Proteomes" id="UP001165366">
    <property type="component" value="Unassembled WGS sequence"/>
</dbReference>
<feature type="domain" description="YEATS-Like-Associating Three TM" evidence="2">
    <location>
        <begin position="21"/>
        <end position="130"/>
    </location>
</feature>
<feature type="transmembrane region" description="Helical" evidence="1">
    <location>
        <begin position="91"/>
        <end position="111"/>
    </location>
</feature>
<sequence>MNQADSLTNQEIVASVNDPIHLLIIFSIMIIAGVLGGGAAYMIEKYTSSTMNNTLKPEFYILIGVCASLLVPLFMTTISSDLLENSRKNHLDYFVFAGFCLIAAISAHRFITSISEKILKQFEDTTQKIETAGMKLQSNENRQELDKEINTLRDNLEHEQFFYFTKERADSILMKILSLSNEGEKTHYFSELIKHYFSASKFDQINAIVDEYSNKINLNELTWANVAIANMNLYSRTQNKDYRKKSVYALQKSIELNEFYGEPYAIHIYLNLIDFASVETDEEREAISNTIGGLIGEIKKKGVETAYDAYTYFLANDGNTFKVYNEILRNRFAEDFKNLEELAIGSNLGKQNNPSLA</sequence>
<evidence type="ECO:0000256" key="1">
    <source>
        <dbReference type="SAM" id="Phobius"/>
    </source>
</evidence>
<evidence type="ECO:0000313" key="3">
    <source>
        <dbReference type="EMBL" id="MCG2588037.1"/>
    </source>
</evidence>
<reference evidence="3" key="1">
    <citation type="submission" date="2022-01" db="EMBL/GenBank/DDBJ databases">
        <authorList>
            <person name="Wang Y."/>
        </authorList>
    </citation>
    <scope>NUCLEOTIDE SEQUENCE</scope>
    <source>
        <strain evidence="3">WB101</strain>
    </source>
</reference>
<gene>
    <name evidence="3" type="ORF">L6773_05640</name>
</gene>